<dbReference type="InterPro" id="IPR023404">
    <property type="entry name" value="rSAM_horseshoe"/>
</dbReference>
<evidence type="ECO:0000256" key="3">
    <source>
        <dbReference type="ARBA" id="ARBA00022723"/>
    </source>
</evidence>
<dbReference type="AlphaFoldDB" id="A0A318L1H8"/>
<dbReference type="SUPFAM" id="SSF102114">
    <property type="entry name" value="Radical SAM enzymes"/>
    <property type="match status" value="1"/>
</dbReference>
<dbReference type="InterPro" id="IPR051198">
    <property type="entry name" value="BchE-like"/>
</dbReference>
<evidence type="ECO:0000256" key="5">
    <source>
        <dbReference type="ARBA" id="ARBA00023014"/>
    </source>
</evidence>
<dbReference type="Proteomes" id="UP000247555">
    <property type="component" value="Unassembled WGS sequence"/>
</dbReference>
<keyword evidence="2" id="KW-0949">S-adenosyl-L-methionine</keyword>
<dbReference type="PANTHER" id="PTHR43409:SF7">
    <property type="entry name" value="BLL1977 PROTEIN"/>
    <property type="match status" value="1"/>
</dbReference>
<dbReference type="InterPro" id="IPR006638">
    <property type="entry name" value="Elp3/MiaA/NifB-like_rSAM"/>
</dbReference>
<accession>A0A318L1H8</accession>
<evidence type="ECO:0000313" key="7">
    <source>
        <dbReference type="EMBL" id="PXX81796.1"/>
    </source>
</evidence>
<proteinExistence type="predicted"/>
<organism evidence="7 8">
    <name type="scientific">Rivihabitans pingtungensis</name>
    <dbReference type="NCBI Taxonomy" id="1054498"/>
    <lineage>
        <taxon>Bacteria</taxon>
        <taxon>Pseudomonadati</taxon>
        <taxon>Pseudomonadota</taxon>
        <taxon>Betaproteobacteria</taxon>
        <taxon>Neisseriales</taxon>
        <taxon>Aquaspirillaceae</taxon>
        <taxon>Rivihabitans</taxon>
    </lineage>
</organism>
<dbReference type="SMART" id="SM00729">
    <property type="entry name" value="Elp3"/>
    <property type="match status" value="1"/>
</dbReference>
<comment type="cofactor">
    <cofactor evidence="1">
        <name>[4Fe-4S] cluster</name>
        <dbReference type="ChEBI" id="CHEBI:49883"/>
    </cofactor>
</comment>
<dbReference type="GO" id="GO:0046872">
    <property type="term" value="F:metal ion binding"/>
    <property type="evidence" value="ECO:0007669"/>
    <property type="project" value="UniProtKB-KW"/>
</dbReference>
<dbReference type="PANTHER" id="PTHR43409">
    <property type="entry name" value="ANAEROBIC MAGNESIUM-PROTOPORPHYRIN IX MONOMETHYL ESTER CYCLASE-RELATED"/>
    <property type="match status" value="1"/>
</dbReference>
<feature type="domain" description="Elp3/MiaA/NifB-like radical SAM core" evidence="6">
    <location>
        <begin position="72"/>
        <end position="307"/>
    </location>
</feature>
<evidence type="ECO:0000259" key="6">
    <source>
        <dbReference type="SMART" id="SM00729"/>
    </source>
</evidence>
<name>A0A318L1H8_9NEIS</name>
<dbReference type="GO" id="GO:0005829">
    <property type="term" value="C:cytosol"/>
    <property type="evidence" value="ECO:0007669"/>
    <property type="project" value="TreeGrafter"/>
</dbReference>
<dbReference type="GO" id="GO:0051536">
    <property type="term" value="F:iron-sulfur cluster binding"/>
    <property type="evidence" value="ECO:0007669"/>
    <property type="project" value="UniProtKB-KW"/>
</dbReference>
<comment type="caution">
    <text evidence="7">The sequence shown here is derived from an EMBL/GenBank/DDBJ whole genome shotgun (WGS) entry which is preliminary data.</text>
</comment>
<gene>
    <name evidence="7" type="ORF">DFR34_10125</name>
</gene>
<sequence length="427" mass="48348">MIRGEGEASFAELAQALDAGRDWRQTSGLSYLDAHTRRCVRTASRPAIEQLDALPFADRAVARRAIAKHRKIEIGILAQRGCPFPCSFCNANRFLSNEAITAVRQRSAEHVVAEMVQLAPLIVENRSFLRFYDATFVTQSRRNRAWIDDFCTALEQRKLRIPFDVFVRANSFDLNKPGDQALITRLKSVGMISTYIGLESGSDDTLALYNKHVNASDSENMFEYFRSQHIQGSTNGCMTFQQDSTLADIAQTVRFLRRLGLCSLWNCLSRAETLPGIKLEMRTHKRETCWDVYNYQFTDSRVARLYAVLYSIHANHSSIKLEDGLVRALRDRLRIESFYAPHAMDWLGLEHALEARIGAMQAVTSEFVLGLIDQLPGWNETMLEHAIHQYLGALDQALDALHASYGWLLTLPISAVTTRPHHANCVH</sequence>
<evidence type="ECO:0000256" key="2">
    <source>
        <dbReference type="ARBA" id="ARBA00022691"/>
    </source>
</evidence>
<dbReference type="EMBL" id="QJKI01000001">
    <property type="protein sequence ID" value="PXX81796.1"/>
    <property type="molecule type" value="Genomic_DNA"/>
</dbReference>
<keyword evidence="3" id="KW-0479">Metal-binding</keyword>
<reference evidence="7 8" key="1">
    <citation type="submission" date="2018-05" db="EMBL/GenBank/DDBJ databases">
        <title>Genomic Encyclopedia of Type Strains, Phase IV (KMG-IV): sequencing the most valuable type-strain genomes for metagenomic binning, comparative biology and taxonomic classification.</title>
        <authorList>
            <person name="Goeker M."/>
        </authorList>
    </citation>
    <scope>NUCLEOTIDE SEQUENCE [LARGE SCALE GENOMIC DNA]</scope>
    <source>
        <strain evidence="7 8">DSM 29661</strain>
    </source>
</reference>
<keyword evidence="8" id="KW-1185">Reference proteome</keyword>
<dbReference type="InterPro" id="IPR058240">
    <property type="entry name" value="rSAM_sf"/>
</dbReference>
<dbReference type="InterPro" id="IPR007197">
    <property type="entry name" value="rSAM"/>
</dbReference>
<evidence type="ECO:0000313" key="8">
    <source>
        <dbReference type="Proteomes" id="UP000247555"/>
    </source>
</evidence>
<keyword evidence="4" id="KW-0408">Iron</keyword>
<dbReference type="Gene3D" id="3.80.30.20">
    <property type="entry name" value="tm_1862 like domain"/>
    <property type="match status" value="1"/>
</dbReference>
<evidence type="ECO:0000256" key="1">
    <source>
        <dbReference type="ARBA" id="ARBA00001966"/>
    </source>
</evidence>
<evidence type="ECO:0000256" key="4">
    <source>
        <dbReference type="ARBA" id="ARBA00023004"/>
    </source>
</evidence>
<keyword evidence="5" id="KW-0411">Iron-sulfur</keyword>
<dbReference type="SFLD" id="SFLDG01082">
    <property type="entry name" value="B12-binding_domain_containing"/>
    <property type="match status" value="1"/>
</dbReference>
<dbReference type="SFLD" id="SFLDS00029">
    <property type="entry name" value="Radical_SAM"/>
    <property type="match status" value="1"/>
</dbReference>
<dbReference type="GO" id="GO:0003824">
    <property type="term" value="F:catalytic activity"/>
    <property type="evidence" value="ECO:0007669"/>
    <property type="project" value="InterPro"/>
</dbReference>
<protein>
    <recommendedName>
        <fullName evidence="6">Elp3/MiaA/NifB-like radical SAM core domain-containing protein</fullName>
    </recommendedName>
</protein>
<dbReference type="Pfam" id="PF04055">
    <property type="entry name" value="Radical_SAM"/>
    <property type="match status" value="1"/>
</dbReference>